<dbReference type="InterPro" id="IPR039356">
    <property type="entry name" value="YfbR/HDDC2"/>
</dbReference>
<sequence length="190" mass="22356">MEKITEYLDFIRETENLKSTLRTAWTARGRQESTAEHSWRLALLAGVFLEEYPCLDAVRVYQLCLVHDLGEIYDGDISAALRPDEELKHKKEKQSVEKVFSLLPGSSGKKWLDIWREYDENLTPEAHLVKALDKAETIIQHNQGRNPEDFDYEFNLEYGRKYFEADELLRELRRELDAETRRHIPPESTE</sequence>
<evidence type="ECO:0000259" key="8">
    <source>
        <dbReference type="SMART" id="SM00471"/>
    </source>
</evidence>
<evidence type="ECO:0000313" key="10">
    <source>
        <dbReference type="Proteomes" id="UP000245412"/>
    </source>
</evidence>
<evidence type="ECO:0000256" key="5">
    <source>
        <dbReference type="ARBA" id="ARBA00012964"/>
    </source>
</evidence>
<comment type="cofactor">
    <cofactor evidence="3">
        <name>Co(2+)</name>
        <dbReference type="ChEBI" id="CHEBI:48828"/>
    </cofactor>
</comment>
<feature type="domain" description="HD/PDEase" evidence="8">
    <location>
        <begin position="30"/>
        <end position="147"/>
    </location>
</feature>
<dbReference type="GO" id="GO:0046872">
    <property type="term" value="F:metal ion binding"/>
    <property type="evidence" value="ECO:0007669"/>
    <property type="project" value="UniProtKB-KW"/>
</dbReference>
<dbReference type="SMART" id="SM00471">
    <property type="entry name" value="HDc"/>
    <property type="match status" value="1"/>
</dbReference>
<name>A0AB73T0M1_9FIRM</name>
<gene>
    <name evidence="9" type="ORF">C7383_113104</name>
</gene>
<dbReference type="PANTHER" id="PTHR11845">
    <property type="entry name" value="5'-DEOXYNUCLEOTIDASE HDDC2"/>
    <property type="match status" value="1"/>
</dbReference>
<proteinExistence type="predicted"/>
<evidence type="ECO:0000256" key="2">
    <source>
        <dbReference type="ARBA" id="ARBA00001936"/>
    </source>
</evidence>
<dbReference type="PANTHER" id="PTHR11845:SF13">
    <property type="entry name" value="5'-DEOXYNUCLEOTIDASE HDDC2"/>
    <property type="match status" value="1"/>
</dbReference>
<evidence type="ECO:0000256" key="6">
    <source>
        <dbReference type="ARBA" id="ARBA00022723"/>
    </source>
</evidence>
<evidence type="ECO:0000256" key="4">
    <source>
        <dbReference type="ARBA" id="ARBA00011738"/>
    </source>
</evidence>
<dbReference type="RefSeq" id="WP_109747857.1">
    <property type="nucleotide sequence ID" value="NZ_JANKBI010000022.1"/>
</dbReference>
<dbReference type="CDD" id="cd00077">
    <property type="entry name" value="HDc"/>
    <property type="match status" value="1"/>
</dbReference>
<organism evidence="9 10">
    <name type="scientific">Murimonas intestini</name>
    <dbReference type="NCBI Taxonomy" id="1337051"/>
    <lineage>
        <taxon>Bacteria</taxon>
        <taxon>Bacillati</taxon>
        <taxon>Bacillota</taxon>
        <taxon>Clostridia</taxon>
        <taxon>Lachnospirales</taxon>
        <taxon>Lachnospiraceae</taxon>
        <taxon>Murimonas</taxon>
    </lineage>
</organism>
<keyword evidence="7 9" id="KW-0378">Hydrolase</keyword>
<dbReference type="Proteomes" id="UP000245412">
    <property type="component" value="Unassembled WGS sequence"/>
</dbReference>
<keyword evidence="6" id="KW-0479">Metal-binding</keyword>
<dbReference type="InterPro" id="IPR006674">
    <property type="entry name" value="HD_domain"/>
</dbReference>
<reference evidence="9 10" key="1">
    <citation type="submission" date="2018-05" db="EMBL/GenBank/DDBJ databases">
        <authorList>
            <person name="Goeker M."/>
            <person name="Huntemann M."/>
            <person name="Clum A."/>
            <person name="Pillay M."/>
            <person name="Palaniappan K."/>
            <person name="Varghese N."/>
            <person name="Mikhailova N."/>
            <person name="Stamatis D."/>
            <person name="Reddy T."/>
            <person name="Daum C."/>
            <person name="Shapiro N."/>
            <person name="Ivanova N."/>
            <person name="Kyrpides N."/>
            <person name="Woyke T."/>
        </authorList>
    </citation>
    <scope>NUCLEOTIDE SEQUENCE [LARGE SCALE GENOMIC DNA]</scope>
    <source>
        <strain evidence="9 10">DSM 26524</strain>
    </source>
</reference>
<comment type="subunit">
    <text evidence="4">Homodimer.</text>
</comment>
<dbReference type="Gene3D" id="1.10.3210.10">
    <property type="entry name" value="Hypothetical protein af1432"/>
    <property type="match status" value="1"/>
</dbReference>
<accession>A0AB73T0M1</accession>
<dbReference type="InterPro" id="IPR003607">
    <property type="entry name" value="HD/PDEase_dom"/>
</dbReference>
<protein>
    <recommendedName>
        <fullName evidence="5">5'-deoxynucleotidase</fullName>
        <ecNumber evidence="5">3.1.3.89</ecNumber>
    </recommendedName>
</protein>
<evidence type="ECO:0000256" key="7">
    <source>
        <dbReference type="ARBA" id="ARBA00022801"/>
    </source>
</evidence>
<dbReference type="SUPFAM" id="SSF109604">
    <property type="entry name" value="HD-domain/PDEase-like"/>
    <property type="match status" value="1"/>
</dbReference>
<dbReference type="EC" id="3.1.3.89" evidence="5"/>
<comment type="catalytic activity">
    <reaction evidence="1">
        <text>a 2'-deoxyribonucleoside 5'-phosphate + H2O = a 2'-deoxyribonucleoside + phosphate</text>
        <dbReference type="Rhea" id="RHEA:36167"/>
        <dbReference type="ChEBI" id="CHEBI:15377"/>
        <dbReference type="ChEBI" id="CHEBI:18274"/>
        <dbReference type="ChEBI" id="CHEBI:43474"/>
        <dbReference type="ChEBI" id="CHEBI:65317"/>
        <dbReference type="EC" id="3.1.3.89"/>
    </reaction>
</comment>
<dbReference type="AlphaFoldDB" id="A0AB73T0M1"/>
<dbReference type="Pfam" id="PF13023">
    <property type="entry name" value="HD_3"/>
    <property type="match status" value="1"/>
</dbReference>
<evidence type="ECO:0000313" key="9">
    <source>
        <dbReference type="EMBL" id="PWJ73318.1"/>
    </source>
</evidence>
<evidence type="ECO:0000256" key="3">
    <source>
        <dbReference type="ARBA" id="ARBA00001941"/>
    </source>
</evidence>
<keyword evidence="10" id="KW-1185">Reference proteome</keyword>
<dbReference type="EMBL" id="QGGY01000013">
    <property type="protein sequence ID" value="PWJ73318.1"/>
    <property type="molecule type" value="Genomic_DNA"/>
</dbReference>
<dbReference type="GO" id="GO:0005737">
    <property type="term" value="C:cytoplasm"/>
    <property type="evidence" value="ECO:0007669"/>
    <property type="project" value="TreeGrafter"/>
</dbReference>
<dbReference type="GO" id="GO:0002953">
    <property type="term" value="F:5'-deoxynucleotidase activity"/>
    <property type="evidence" value="ECO:0007669"/>
    <property type="project" value="UniProtKB-EC"/>
</dbReference>
<comment type="caution">
    <text evidence="9">The sequence shown here is derived from an EMBL/GenBank/DDBJ whole genome shotgun (WGS) entry which is preliminary data.</text>
</comment>
<comment type="cofactor">
    <cofactor evidence="2">
        <name>Mn(2+)</name>
        <dbReference type="ChEBI" id="CHEBI:29035"/>
    </cofactor>
</comment>
<evidence type="ECO:0000256" key="1">
    <source>
        <dbReference type="ARBA" id="ARBA00001638"/>
    </source>
</evidence>